<organism evidence="1">
    <name type="scientific">termite gut metagenome</name>
    <dbReference type="NCBI Taxonomy" id="433724"/>
    <lineage>
        <taxon>unclassified sequences</taxon>
        <taxon>metagenomes</taxon>
        <taxon>organismal metagenomes</taxon>
    </lineage>
</organism>
<reference evidence="1" key="1">
    <citation type="submission" date="2019-03" db="EMBL/GenBank/DDBJ databases">
        <title>Single cell metagenomics reveals metabolic interactions within the superorganism composed of flagellate Streblomastix strix and complex community of Bacteroidetes bacteria on its surface.</title>
        <authorList>
            <person name="Treitli S.C."/>
            <person name="Kolisko M."/>
            <person name="Husnik F."/>
            <person name="Keeling P."/>
            <person name="Hampl V."/>
        </authorList>
    </citation>
    <scope>NUCLEOTIDE SEQUENCE</scope>
    <source>
        <strain evidence="1">STM</strain>
    </source>
</reference>
<evidence type="ECO:0000313" key="1">
    <source>
        <dbReference type="EMBL" id="KAA6315222.1"/>
    </source>
</evidence>
<sequence>PDELRQFECPLCEANSTAYGKYLKAIEVGNDFEKKQFSEISLRFKANDCYIVRVIDRDHEEDGPKFWRINAHTKKKDGLYDQIMSIYNGRLEETKDSPNPTNIFDLETGKDLKITVTRVENNKKTSTIMDCGEKTPLHADEETAIKWLENNEVKWYEAYSVKAYEYLQIVGEGKVPFFDKKENVWITEEAWREKYQKSRVSDNDLKDALNGGVAVNIPNKDYVAPTTAPITENKATTTTAPTTKVVTKVDEIPVENAGTVEGTGTEEIKVEDMD</sequence>
<dbReference type="EMBL" id="SNRY01005335">
    <property type="protein sequence ID" value="KAA6315222.1"/>
    <property type="molecule type" value="Genomic_DNA"/>
</dbReference>
<dbReference type="AlphaFoldDB" id="A0A5J4Q164"/>
<dbReference type="Gene3D" id="3.90.198.10">
    <property type="entry name" value="Replication Fork Single-Stranded Dna Binding Protein"/>
    <property type="match status" value="1"/>
</dbReference>
<dbReference type="InterPro" id="IPR044947">
    <property type="entry name" value="Phage_T4_Gp32_ssDNA-bd_sf"/>
</dbReference>
<name>A0A5J4Q164_9ZZZZ</name>
<feature type="non-terminal residue" evidence="1">
    <location>
        <position position="1"/>
    </location>
</feature>
<proteinExistence type="predicted"/>
<dbReference type="GO" id="GO:0003697">
    <property type="term" value="F:single-stranded DNA binding"/>
    <property type="evidence" value="ECO:0007669"/>
    <property type="project" value="InterPro"/>
</dbReference>
<accession>A0A5J4Q164</accession>
<comment type="caution">
    <text evidence="1">The sequence shown here is derived from an EMBL/GenBank/DDBJ whole genome shotgun (WGS) entry which is preliminary data.</text>
</comment>
<gene>
    <name evidence="1" type="ORF">EZS27_034288</name>
</gene>
<protein>
    <submittedName>
        <fullName evidence="1">Uncharacterized protein</fullName>
    </submittedName>
</protein>